<evidence type="ECO:0000313" key="1">
    <source>
        <dbReference type="EMBL" id="GAA4639252.1"/>
    </source>
</evidence>
<reference evidence="2" key="1">
    <citation type="journal article" date="2019" name="Int. J. Syst. Evol. Microbiol.">
        <title>The Global Catalogue of Microorganisms (GCM) 10K type strain sequencing project: providing services to taxonomists for standard genome sequencing and annotation.</title>
        <authorList>
            <consortium name="The Broad Institute Genomics Platform"/>
            <consortium name="The Broad Institute Genome Sequencing Center for Infectious Disease"/>
            <person name="Wu L."/>
            <person name="Ma J."/>
        </authorList>
    </citation>
    <scope>NUCLEOTIDE SEQUENCE [LARGE SCALE GENOMIC DNA]</scope>
    <source>
        <strain evidence="2">JCM 17939</strain>
    </source>
</reference>
<evidence type="ECO:0008006" key="3">
    <source>
        <dbReference type="Google" id="ProtNLM"/>
    </source>
</evidence>
<sequence>MDVPELVETWQRIIIGDHKSWVLFANGTCVILMEPAGDLAAQATEILREYGPVHGGTPAGDFGTITLDPGPGWVVYGHHNDVLTYVAPEELSGDGEPSDLEIGLYGRGKRDQDGHELRVVHVEDRRAA</sequence>
<dbReference type="RefSeq" id="WP_345442768.1">
    <property type="nucleotide sequence ID" value="NZ_BAABHK010000026.1"/>
</dbReference>
<evidence type="ECO:0000313" key="2">
    <source>
        <dbReference type="Proteomes" id="UP001501442"/>
    </source>
</evidence>
<accession>A0ABP8UTM7</accession>
<organism evidence="1 2">
    <name type="scientific">Actinoallomurus vinaceus</name>
    <dbReference type="NCBI Taxonomy" id="1080074"/>
    <lineage>
        <taxon>Bacteria</taxon>
        <taxon>Bacillati</taxon>
        <taxon>Actinomycetota</taxon>
        <taxon>Actinomycetes</taxon>
        <taxon>Streptosporangiales</taxon>
        <taxon>Thermomonosporaceae</taxon>
        <taxon>Actinoallomurus</taxon>
    </lineage>
</organism>
<dbReference type="EMBL" id="BAABHK010000026">
    <property type="protein sequence ID" value="GAA4639252.1"/>
    <property type="molecule type" value="Genomic_DNA"/>
</dbReference>
<name>A0ABP8UTM7_9ACTN</name>
<dbReference type="Proteomes" id="UP001501442">
    <property type="component" value="Unassembled WGS sequence"/>
</dbReference>
<keyword evidence="2" id="KW-1185">Reference proteome</keyword>
<gene>
    <name evidence="1" type="ORF">GCM10023196_100150</name>
</gene>
<proteinExistence type="predicted"/>
<protein>
    <recommendedName>
        <fullName evidence="3">Dehydrogenase</fullName>
    </recommendedName>
</protein>
<comment type="caution">
    <text evidence="1">The sequence shown here is derived from an EMBL/GenBank/DDBJ whole genome shotgun (WGS) entry which is preliminary data.</text>
</comment>